<evidence type="ECO:0000256" key="2">
    <source>
        <dbReference type="ARBA" id="ARBA00023004"/>
    </source>
</evidence>
<protein>
    <submittedName>
        <fullName evidence="5">PA0069 family radical SAM protein</fullName>
    </submittedName>
</protein>
<dbReference type="RefSeq" id="WP_386718735.1">
    <property type="nucleotide sequence ID" value="NZ_JBHRSZ010000004.1"/>
</dbReference>
<keyword evidence="6" id="KW-1185">Reference proteome</keyword>
<keyword evidence="2" id="KW-0408">Iron</keyword>
<dbReference type="SUPFAM" id="SSF102114">
    <property type="entry name" value="Radical SAM enzymes"/>
    <property type="match status" value="1"/>
</dbReference>
<evidence type="ECO:0000313" key="6">
    <source>
        <dbReference type="Proteomes" id="UP001595476"/>
    </source>
</evidence>
<dbReference type="PROSITE" id="PS51918">
    <property type="entry name" value="RADICAL_SAM"/>
    <property type="match status" value="1"/>
</dbReference>
<evidence type="ECO:0000259" key="4">
    <source>
        <dbReference type="PROSITE" id="PS51918"/>
    </source>
</evidence>
<proteinExistence type="predicted"/>
<accession>A0ABV7HED7</accession>
<organism evidence="5 6">
    <name type="scientific">Litoribrevibacter euphylliae</name>
    <dbReference type="NCBI Taxonomy" id="1834034"/>
    <lineage>
        <taxon>Bacteria</taxon>
        <taxon>Pseudomonadati</taxon>
        <taxon>Pseudomonadota</taxon>
        <taxon>Gammaproteobacteria</taxon>
        <taxon>Oceanospirillales</taxon>
        <taxon>Oceanospirillaceae</taxon>
        <taxon>Litoribrevibacter</taxon>
    </lineage>
</organism>
<sequence>MQTQALKGRGASSNPSNRFHSLHSVEEHLSNESEAYDEANYKIKLISTEIIEQTARTVIARNQSPDVPHEQSVNPYAGCEHGCVYCYARPSHAYHDLSPGLDFETKIIAKTNADECLRQEISKPAYKPKPILIGANTDPYQPVESRYQLTRKLLDVCLEKGQPVSLITKSHLIERDLDLLEALAQKGLCSVRVSVTTLDNELKRILEPRTASGSARLATIHKLATAGVPTGVIVAPVIPSINDKELEAILKASKDAGASSATYILLRLPHEVKDLFSEWLEIHYPQRAKHVLSLISQCRGGKLYDSNYKNRMTGEGVFAEMISTRFSVACNRLGLKMVANEKLNLSLFKAAQGAHPQMCLF</sequence>
<dbReference type="InterPro" id="IPR040086">
    <property type="entry name" value="MJ0683-like"/>
</dbReference>
<evidence type="ECO:0000256" key="3">
    <source>
        <dbReference type="ARBA" id="ARBA00023014"/>
    </source>
</evidence>
<dbReference type="CDD" id="cd01335">
    <property type="entry name" value="Radical_SAM"/>
    <property type="match status" value="1"/>
</dbReference>
<gene>
    <name evidence="5" type="ORF">ACFOEK_07780</name>
</gene>
<dbReference type="InterPro" id="IPR007197">
    <property type="entry name" value="rSAM"/>
</dbReference>
<dbReference type="PANTHER" id="PTHR43432:SF3">
    <property type="entry name" value="SLR0285 PROTEIN"/>
    <property type="match status" value="1"/>
</dbReference>
<dbReference type="InterPro" id="IPR058240">
    <property type="entry name" value="rSAM_sf"/>
</dbReference>
<reference evidence="6" key="1">
    <citation type="journal article" date="2019" name="Int. J. Syst. Evol. Microbiol.">
        <title>The Global Catalogue of Microorganisms (GCM) 10K type strain sequencing project: providing services to taxonomists for standard genome sequencing and annotation.</title>
        <authorList>
            <consortium name="The Broad Institute Genomics Platform"/>
            <consortium name="The Broad Institute Genome Sequencing Center for Infectious Disease"/>
            <person name="Wu L."/>
            <person name="Ma J."/>
        </authorList>
    </citation>
    <scope>NUCLEOTIDE SEQUENCE [LARGE SCALE GENOMIC DNA]</scope>
    <source>
        <strain evidence="6">KCTC 52438</strain>
    </source>
</reference>
<dbReference type="Pfam" id="PF04055">
    <property type="entry name" value="Radical_SAM"/>
    <property type="match status" value="1"/>
</dbReference>
<dbReference type="Gene3D" id="3.80.30.30">
    <property type="match status" value="1"/>
</dbReference>
<dbReference type="SFLD" id="SFLDG01084">
    <property type="entry name" value="Uncharacterised_Radical_SAM_Su"/>
    <property type="match status" value="1"/>
</dbReference>
<name>A0ABV7HED7_9GAMM</name>
<feature type="domain" description="Radical SAM core" evidence="4">
    <location>
        <begin position="65"/>
        <end position="302"/>
    </location>
</feature>
<keyword evidence="1" id="KW-0479">Metal-binding</keyword>
<evidence type="ECO:0000256" key="1">
    <source>
        <dbReference type="ARBA" id="ARBA00022723"/>
    </source>
</evidence>
<evidence type="ECO:0000313" key="5">
    <source>
        <dbReference type="EMBL" id="MFC3150923.1"/>
    </source>
</evidence>
<dbReference type="Proteomes" id="UP001595476">
    <property type="component" value="Unassembled WGS sequence"/>
</dbReference>
<dbReference type="PANTHER" id="PTHR43432">
    <property type="entry name" value="SLR0285 PROTEIN"/>
    <property type="match status" value="1"/>
</dbReference>
<dbReference type="EMBL" id="JBHRSZ010000004">
    <property type="protein sequence ID" value="MFC3150923.1"/>
    <property type="molecule type" value="Genomic_DNA"/>
</dbReference>
<dbReference type="NCBIfam" id="NF033668">
    <property type="entry name" value="rSAM_PA0069"/>
    <property type="match status" value="1"/>
</dbReference>
<keyword evidence="3" id="KW-0411">Iron-sulfur</keyword>
<comment type="caution">
    <text evidence="5">The sequence shown here is derived from an EMBL/GenBank/DDBJ whole genome shotgun (WGS) entry which is preliminary data.</text>
</comment>
<dbReference type="SFLD" id="SFLDS00029">
    <property type="entry name" value="Radical_SAM"/>
    <property type="match status" value="1"/>
</dbReference>